<keyword evidence="3" id="KW-1185">Reference proteome</keyword>
<gene>
    <name evidence="2" type="ORF">FC752_00625</name>
</gene>
<feature type="chain" id="PRO_5045621162" evidence="1">
    <location>
        <begin position="26"/>
        <end position="270"/>
    </location>
</feature>
<evidence type="ECO:0000256" key="1">
    <source>
        <dbReference type="SAM" id="SignalP"/>
    </source>
</evidence>
<reference evidence="2 3" key="1">
    <citation type="submission" date="2019-04" db="EMBL/GenBank/DDBJ databases">
        <title>Lysinibacillus genome sequencing.</title>
        <authorList>
            <person name="Dunlap C."/>
        </authorList>
    </citation>
    <scope>NUCLEOTIDE SEQUENCE [LARGE SCALE GENOMIC DNA]</scope>
    <source>
        <strain evidence="2 3">NBRC 109424</strain>
    </source>
</reference>
<dbReference type="Proteomes" id="UP000308539">
    <property type="component" value="Unassembled WGS sequence"/>
</dbReference>
<feature type="signal peptide" evidence="1">
    <location>
        <begin position="1"/>
        <end position="25"/>
    </location>
</feature>
<protein>
    <submittedName>
        <fullName evidence="2">Uncharacterized protein</fullName>
    </submittedName>
</protein>
<dbReference type="RefSeq" id="WP_025219414.1">
    <property type="nucleotide sequence ID" value="NZ_CP006837.1"/>
</dbReference>
<keyword evidence="1" id="KW-0732">Signal</keyword>
<accession>A0ABY2TGN3</accession>
<evidence type="ECO:0000313" key="3">
    <source>
        <dbReference type="Proteomes" id="UP000308539"/>
    </source>
</evidence>
<comment type="caution">
    <text evidence="2">The sequence shown here is derived from an EMBL/GenBank/DDBJ whole genome shotgun (WGS) entry which is preliminary data.</text>
</comment>
<proteinExistence type="predicted"/>
<sequence length="270" mass="29751">MKLLLSFISSLILVVFLFISSSALADYNMDTSSNILKVEEFSTQQISDDLLLELALEGQLVNNDYTTVEVKENSEDDTQIIEITKLLSKMTLEDGQELTEYSKSATIVTNVSNQTDAAKTNYPKRTTLLASVSNPTGGSKSEYSGDGKVSIKVDLNYYKIVVNGTSAYRLNFYKLTPAVNVALTSITSITSEARSYGTGYLIDGTPYTKTETTGINTWTNPTDFYSMATGFRKFVIPNTFSGSGAGVNGFVNYKNTRYGTTYRFHYSLSI</sequence>
<name>A0ABY2TGN3_9BACI</name>
<dbReference type="EMBL" id="SZPV01000003">
    <property type="protein sequence ID" value="TKI67759.1"/>
    <property type="molecule type" value="Genomic_DNA"/>
</dbReference>
<organism evidence="2 3">
    <name type="scientific">Lysinibacillus varians</name>
    <dbReference type="NCBI Taxonomy" id="1145276"/>
    <lineage>
        <taxon>Bacteria</taxon>
        <taxon>Bacillati</taxon>
        <taxon>Bacillota</taxon>
        <taxon>Bacilli</taxon>
        <taxon>Bacillales</taxon>
        <taxon>Bacillaceae</taxon>
        <taxon>Lysinibacillus</taxon>
    </lineage>
</organism>
<evidence type="ECO:0000313" key="2">
    <source>
        <dbReference type="EMBL" id="TKI67759.1"/>
    </source>
</evidence>